<name>A0A1T1HB48_OCELI</name>
<dbReference type="RefSeq" id="WP_078319367.1">
    <property type="nucleotide sequence ID" value="NZ_FXTS01000003.1"/>
</dbReference>
<evidence type="ECO:0000256" key="1">
    <source>
        <dbReference type="SAM" id="Phobius"/>
    </source>
</evidence>
<dbReference type="STRING" id="966.BTA35_0208355"/>
<reference evidence="2" key="1">
    <citation type="submission" date="2017-02" db="EMBL/GenBank/DDBJ databases">
        <title>Draft Genome Sequence of the Salt Water Bacterium Oceanospirillum linum ATCC 11336.</title>
        <authorList>
            <person name="Trachtenberg A.M."/>
            <person name="Carney J.G."/>
            <person name="Linnane J.D."/>
            <person name="Rheaume B.A."/>
            <person name="Pitts N.L."/>
            <person name="Mykles D.L."/>
            <person name="Maclea K.S."/>
        </authorList>
    </citation>
    <scope>NUCLEOTIDE SEQUENCE [LARGE SCALE GENOMIC DNA]</scope>
    <source>
        <strain evidence="2">ATCC 11336</strain>
    </source>
</reference>
<dbReference type="AlphaFoldDB" id="A0A1T1HB48"/>
<feature type="transmembrane region" description="Helical" evidence="1">
    <location>
        <begin position="144"/>
        <end position="167"/>
    </location>
</feature>
<evidence type="ECO:0000313" key="3">
    <source>
        <dbReference type="Proteomes" id="UP000190064"/>
    </source>
</evidence>
<feature type="transmembrane region" description="Helical" evidence="1">
    <location>
        <begin position="215"/>
        <end position="235"/>
    </location>
</feature>
<dbReference type="Proteomes" id="UP000190064">
    <property type="component" value="Unassembled WGS sequence"/>
</dbReference>
<keyword evidence="3" id="KW-1185">Reference proteome</keyword>
<feature type="transmembrane region" description="Helical" evidence="1">
    <location>
        <begin position="15"/>
        <end position="39"/>
    </location>
</feature>
<feature type="transmembrane region" description="Helical" evidence="1">
    <location>
        <begin position="188"/>
        <end position="209"/>
    </location>
</feature>
<sequence length="288" mass="31263">MRSIAQYALKSRTNAIIATALSAAIPFLFWIAAAVVSVVTLRKGGKDGSQVMLWGSLPALFWFAQGDLTPAFVIIGAYIMALVLRHSVSWSQTLLVGAGIGAVTASTVQWLPPELMLDLAQASREMILSEAELAESPGVELDQFLVGLFSGVISAVHALMMTGSLMLARFWQAALYNPGGFQKEFHQLRLPVWAGLILGGMVVFGAGITPEAIKWIPSLTLPLVFACIALVHAVVTIKQLSSFWLTAFYFVLFFAGHSLYVLMIFVALLDSSLNFRKRLMKPSDDEAP</sequence>
<keyword evidence="1" id="KW-0472">Membrane</keyword>
<feature type="transmembrane region" description="Helical" evidence="1">
    <location>
        <begin position="247"/>
        <end position="269"/>
    </location>
</feature>
<comment type="caution">
    <text evidence="2">The sequence shown here is derived from an EMBL/GenBank/DDBJ whole genome shotgun (WGS) entry which is preliminary data.</text>
</comment>
<gene>
    <name evidence="2" type="ORF">BTA35_0208355</name>
</gene>
<proteinExistence type="predicted"/>
<keyword evidence="1" id="KW-0812">Transmembrane</keyword>
<keyword evidence="1" id="KW-1133">Transmembrane helix</keyword>
<dbReference type="EMBL" id="MTSD02000003">
    <property type="protein sequence ID" value="OOV87016.1"/>
    <property type="molecule type" value="Genomic_DNA"/>
</dbReference>
<evidence type="ECO:0000313" key="2">
    <source>
        <dbReference type="EMBL" id="OOV87016.1"/>
    </source>
</evidence>
<protein>
    <recommendedName>
        <fullName evidence="4">DUF2232 domain-containing protein</fullName>
    </recommendedName>
</protein>
<feature type="transmembrane region" description="Helical" evidence="1">
    <location>
        <begin position="59"/>
        <end position="81"/>
    </location>
</feature>
<accession>A0A1T1HB48</accession>
<evidence type="ECO:0008006" key="4">
    <source>
        <dbReference type="Google" id="ProtNLM"/>
    </source>
</evidence>
<organism evidence="2 3">
    <name type="scientific">Oceanospirillum linum</name>
    <dbReference type="NCBI Taxonomy" id="966"/>
    <lineage>
        <taxon>Bacteria</taxon>
        <taxon>Pseudomonadati</taxon>
        <taxon>Pseudomonadota</taxon>
        <taxon>Gammaproteobacteria</taxon>
        <taxon>Oceanospirillales</taxon>
        <taxon>Oceanospirillaceae</taxon>
        <taxon>Oceanospirillum</taxon>
    </lineage>
</organism>